<dbReference type="EMBL" id="JANRMS010001063">
    <property type="protein sequence ID" value="KAJ3531430.1"/>
    <property type="molecule type" value="Genomic_DNA"/>
</dbReference>
<proteinExistence type="predicted"/>
<name>A0ACC1S3P9_9HYPO</name>
<accession>A0ACC1S3P9</accession>
<organism evidence="1 2">
    <name type="scientific">Fusarium decemcellulare</name>
    <dbReference type="NCBI Taxonomy" id="57161"/>
    <lineage>
        <taxon>Eukaryota</taxon>
        <taxon>Fungi</taxon>
        <taxon>Dikarya</taxon>
        <taxon>Ascomycota</taxon>
        <taxon>Pezizomycotina</taxon>
        <taxon>Sordariomycetes</taxon>
        <taxon>Hypocreomycetidae</taxon>
        <taxon>Hypocreales</taxon>
        <taxon>Nectriaceae</taxon>
        <taxon>Fusarium</taxon>
        <taxon>Fusarium decemcellulare species complex</taxon>
    </lineage>
</organism>
<reference evidence="1" key="1">
    <citation type="submission" date="2022-08" db="EMBL/GenBank/DDBJ databases">
        <title>Genome Sequence of Fusarium decemcellulare.</title>
        <authorList>
            <person name="Buettner E."/>
        </authorList>
    </citation>
    <scope>NUCLEOTIDE SEQUENCE</scope>
    <source>
        <strain evidence="1">Babe19</strain>
    </source>
</reference>
<keyword evidence="2" id="KW-1185">Reference proteome</keyword>
<evidence type="ECO:0000313" key="1">
    <source>
        <dbReference type="EMBL" id="KAJ3531430.1"/>
    </source>
</evidence>
<evidence type="ECO:0000313" key="2">
    <source>
        <dbReference type="Proteomes" id="UP001148629"/>
    </source>
</evidence>
<dbReference type="Proteomes" id="UP001148629">
    <property type="component" value="Unassembled WGS sequence"/>
</dbReference>
<comment type="caution">
    <text evidence="1">The sequence shown here is derived from an EMBL/GenBank/DDBJ whole genome shotgun (WGS) entry which is preliminary data.</text>
</comment>
<sequence>MTAVGDCCGDRPKPRCDDQIRDNRRRYDGNLTATAIETTTVIVTHATGTTHATKTVIALPIGSMFFAIGNTPYVEKKCPVIEESDHGHSADDEDGAPLRDGLNAYLKVCYAFSGNVSFVSYMAEMTNPQKDFHVALAWLEISSYVFVANPSTAWLANIRHR</sequence>
<protein>
    <submittedName>
        <fullName evidence="1">Uncharacterized protein</fullName>
    </submittedName>
</protein>
<gene>
    <name evidence="1" type="ORF">NM208_g8880</name>
</gene>